<accession>A0ABU9UCJ2</accession>
<evidence type="ECO:0000313" key="4">
    <source>
        <dbReference type="EMBL" id="MEM5948386.1"/>
    </source>
</evidence>
<keyword evidence="5" id="KW-1185">Reference proteome</keyword>
<dbReference type="PROSITE" id="PS51257">
    <property type="entry name" value="PROKAR_LIPOPROTEIN"/>
    <property type="match status" value="1"/>
</dbReference>
<dbReference type="NCBIfam" id="NF047373">
    <property type="entry name" value="BB0259_flg_lyt"/>
    <property type="match status" value="1"/>
</dbReference>
<dbReference type="Proteomes" id="UP001466331">
    <property type="component" value="Unassembled WGS sequence"/>
</dbReference>
<comment type="caution">
    <text evidence="4">The sequence shown here is derived from an EMBL/GenBank/DDBJ whole genome shotgun (WGS) entry which is preliminary data.</text>
</comment>
<dbReference type="InterPro" id="IPR011990">
    <property type="entry name" value="TPR-like_helical_dom_sf"/>
</dbReference>
<dbReference type="PROSITE" id="PS00922">
    <property type="entry name" value="TRANSGLYCOSYLASE"/>
    <property type="match status" value="1"/>
</dbReference>
<dbReference type="Pfam" id="PF01464">
    <property type="entry name" value="SLT"/>
    <property type="match status" value="1"/>
</dbReference>
<evidence type="ECO:0000256" key="2">
    <source>
        <dbReference type="SAM" id="SignalP"/>
    </source>
</evidence>
<protein>
    <submittedName>
        <fullName evidence="4">Lytic transglycosylase domain-containing protein</fullName>
    </submittedName>
</protein>
<dbReference type="PANTHER" id="PTHR37423">
    <property type="entry name" value="SOLUBLE LYTIC MUREIN TRANSGLYCOSYLASE-RELATED"/>
    <property type="match status" value="1"/>
</dbReference>
<organism evidence="4 5">
    <name type="scientific">Rarispira pelagica</name>
    <dbReference type="NCBI Taxonomy" id="3141764"/>
    <lineage>
        <taxon>Bacteria</taxon>
        <taxon>Pseudomonadati</taxon>
        <taxon>Spirochaetota</taxon>
        <taxon>Spirochaetia</taxon>
        <taxon>Winmispirales</taxon>
        <taxon>Winmispiraceae</taxon>
        <taxon>Rarispira</taxon>
    </lineage>
</organism>
<evidence type="ECO:0000313" key="5">
    <source>
        <dbReference type="Proteomes" id="UP001466331"/>
    </source>
</evidence>
<proteinExistence type="inferred from homology"/>
<keyword evidence="2" id="KW-0732">Signal</keyword>
<feature type="domain" description="Transglycosylase SLT" evidence="3">
    <location>
        <begin position="563"/>
        <end position="668"/>
    </location>
</feature>
<dbReference type="SUPFAM" id="SSF48452">
    <property type="entry name" value="TPR-like"/>
    <property type="match status" value="1"/>
</dbReference>
<name>A0ABU9UCJ2_9SPIR</name>
<dbReference type="PANTHER" id="PTHR37423:SF2">
    <property type="entry name" value="MEMBRANE-BOUND LYTIC MUREIN TRANSGLYCOSYLASE C"/>
    <property type="match status" value="1"/>
</dbReference>
<dbReference type="EMBL" id="JBCHKQ010000003">
    <property type="protein sequence ID" value="MEM5948386.1"/>
    <property type="molecule type" value="Genomic_DNA"/>
</dbReference>
<evidence type="ECO:0000256" key="1">
    <source>
        <dbReference type="ARBA" id="ARBA00007734"/>
    </source>
</evidence>
<reference evidence="4 5" key="1">
    <citation type="submission" date="2024-03" db="EMBL/GenBank/DDBJ databases">
        <title>Ignisphaera cupida sp. nov., a hyperthermophilic hydrolytic archaeon from a hot spring of Kamchatka, and proposal of Ignisphaeraceae fam. nov.</title>
        <authorList>
            <person name="Podosokorskaya O.A."/>
            <person name="Elcheninov A.G."/>
            <person name="Maltseva A.I."/>
            <person name="Zayulina K.S."/>
            <person name="Novikov A."/>
            <person name="Merkel A.Y."/>
        </authorList>
    </citation>
    <scope>NUCLEOTIDE SEQUENCE [LARGE SCALE GENOMIC DNA]</scope>
    <source>
        <strain evidence="4 5">38H-sp</strain>
    </source>
</reference>
<dbReference type="Gene3D" id="1.10.530.10">
    <property type="match status" value="1"/>
</dbReference>
<evidence type="ECO:0000259" key="3">
    <source>
        <dbReference type="Pfam" id="PF01464"/>
    </source>
</evidence>
<dbReference type="SUPFAM" id="SSF53955">
    <property type="entry name" value="Lysozyme-like"/>
    <property type="match status" value="1"/>
</dbReference>
<dbReference type="RefSeq" id="WP_420069836.1">
    <property type="nucleotide sequence ID" value="NZ_JBCHKQ010000003.1"/>
</dbReference>
<sequence>MRLLWLLLSCFLLFSCLSDDTSYQKPFSDFVSWAVSDSLDLPAPYTYMSLAREMEEAAPGGAFFAAAVLEDKGHRDGALIAYSYAAEKSELATARYFALEAIVDIAREKGDFSIVDKYIRENMLISGEFSFYASALFEAWARTGGGNRKFLDSFLSRRYDSSSYVWAAIARAALEDSYDKKLAYYIDVLFTVSSDNIPADFWLFFKPFSLPETSAYGLLSRAVYYSKMENYTLAVSYYKRYASTAPMFSPVILYDFYRAYRLYGRLSEGAEYFYKLSSSVSDYSYELLDYAARLYRFSGAPRASTAVWQDILDYQLSLLPDKRDTAVIERAAWYLFANAIRISDDAVFDVLSYLTEKNVLYSASGGGLFSTDIFAPELDDFISVFIREKKWYSLVRLYSELEFSLSPRHAALLSSVILQAAGADFMDLSDSFAKKLREVLKKAASDSHVHPYYFLLAYPNRNPLDYYTGLRTDNEAYTDPDADAFLKTALSFSFLPDFILWVDRLYKRVSPDVLYSAAKKLSLSGNYLEAIRLLSDIHDEGTRLSLPVVKELMYPMPYVSIASEEAEKRSVPLFLVYGLMREESLFTPSINSHAGAMGLMQLMPDTAEEERKKIGLSPGNLNAPGYNIAIGTSYLARLIERFKLPMYALAAYNAGPSRLNLWMSSYKDLPPLLWLEALPIRETRHYLRKVLSSSIYYASIYKGRHTRDTLFMLTGTDVVLALHTQGE</sequence>
<dbReference type="InterPro" id="IPR008258">
    <property type="entry name" value="Transglycosylase_SLT_dom_1"/>
</dbReference>
<gene>
    <name evidence="4" type="ORF">WKV44_07495</name>
</gene>
<dbReference type="CDD" id="cd13401">
    <property type="entry name" value="Slt70-like"/>
    <property type="match status" value="1"/>
</dbReference>
<comment type="similarity">
    <text evidence="1">Belongs to the transglycosylase Slt family.</text>
</comment>
<dbReference type="InterPro" id="IPR023346">
    <property type="entry name" value="Lysozyme-like_dom_sf"/>
</dbReference>
<feature type="chain" id="PRO_5045963472" evidence="2">
    <location>
        <begin position="19"/>
        <end position="727"/>
    </location>
</feature>
<feature type="signal peptide" evidence="2">
    <location>
        <begin position="1"/>
        <end position="18"/>
    </location>
</feature>
<dbReference type="InterPro" id="IPR000189">
    <property type="entry name" value="Transglyc_AS"/>
</dbReference>